<dbReference type="RefSeq" id="WP_188911944.1">
    <property type="nucleotide sequence ID" value="NZ_BMIQ01000008.1"/>
</dbReference>
<evidence type="ECO:0000313" key="1">
    <source>
        <dbReference type="EMBL" id="GGE18200.1"/>
    </source>
</evidence>
<evidence type="ECO:0000313" key="2">
    <source>
        <dbReference type="Proteomes" id="UP000644699"/>
    </source>
</evidence>
<keyword evidence="2" id="KW-1185">Reference proteome</keyword>
<evidence type="ECO:0008006" key="3">
    <source>
        <dbReference type="Google" id="ProtNLM"/>
    </source>
</evidence>
<proteinExistence type="predicted"/>
<reference evidence="1" key="2">
    <citation type="submission" date="2020-09" db="EMBL/GenBank/DDBJ databases">
        <authorList>
            <person name="Sun Q."/>
            <person name="Zhou Y."/>
        </authorList>
    </citation>
    <scope>NUCLEOTIDE SEQUENCE</scope>
    <source>
        <strain evidence="1">CGMCC 1.15367</strain>
    </source>
</reference>
<name>A0A916ZZK2_9HYPH</name>
<organism evidence="1 2">
    <name type="scientific">Aureimonas endophytica</name>
    <dbReference type="NCBI Taxonomy" id="2027858"/>
    <lineage>
        <taxon>Bacteria</taxon>
        <taxon>Pseudomonadati</taxon>
        <taxon>Pseudomonadota</taxon>
        <taxon>Alphaproteobacteria</taxon>
        <taxon>Hyphomicrobiales</taxon>
        <taxon>Aurantimonadaceae</taxon>
        <taxon>Aureimonas</taxon>
    </lineage>
</organism>
<dbReference type="EMBL" id="BMIQ01000008">
    <property type="protein sequence ID" value="GGE18200.1"/>
    <property type="molecule type" value="Genomic_DNA"/>
</dbReference>
<sequence>MVFDYAKSQATADRLIARFGQAGTIRRRSSAGGAYEPDPAQTISDHPCKLVVTDYTVRERESTLIGSSDRKVLVAMSGLDIVPTSADRITVAGDTLEIINVMPLSPGGTTVLYEIQARA</sequence>
<dbReference type="AlphaFoldDB" id="A0A916ZZK2"/>
<comment type="caution">
    <text evidence="1">The sequence shown here is derived from an EMBL/GenBank/DDBJ whole genome shotgun (WGS) entry which is preliminary data.</text>
</comment>
<dbReference type="Proteomes" id="UP000644699">
    <property type="component" value="Unassembled WGS sequence"/>
</dbReference>
<reference evidence="1" key="1">
    <citation type="journal article" date="2014" name="Int. J. Syst. Evol. Microbiol.">
        <title>Complete genome sequence of Corynebacterium casei LMG S-19264T (=DSM 44701T), isolated from a smear-ripened cheese.</title>
        <authorList>
            <consortium name="US DOE Joint Genome Institute (JGI-PGF)"/>
            <person name="Walter F."/>
            <person name="Albersmeier A."/>
            <person name="Kalinowski J."/>
            <person name="Ruckert C."/>
        </authorList>
    </citation>
    <scope>NUCLEOTIDE SEQUENCE</scope>
    <source>
        <strain evidence="1">CGMCC 1.15367</strain>
    </source>
</reference>
<accession>A0A916ZZK2</accession>
<gene>
    <name evidence="1" type="ORF">GCM10011390_41720</name>
</gene>
<protein>
    <recommendedName>
        <fullName evidence="3">Head-tail joining protein</fullName>
    </recommendedName>
</protein>